<dbReference type="Proteomes" id="UP000008084">
    <property type="component" value="Chromosome"/>
</dbReference>
<dbReference type="Gene3D" id="1.10.10.60">
    <property type="entry name" value="Homeodomain-like"/>
    <property type="match status" value="1"/>
</dbReference>
<dbReference type="PROSITE" id="PS01124">
    <property type="entry name" value="HTH_ARAC_FAMILY_2"/>
    <property type="match status" value="1"/>
</dbReference>
<dbReference type="InterPro" id="IPR009057">
    <property type="entry name" value="Homeodomain-like_sf"/>
</dbReference>
<proteinExistence type="predicted"/>
<evidence type="ECO:0000313" key="5">
    <source>
        <dbReference type="Proteomes" id="UP000008084"/>
    </source>
</evidence>
<evidence type="ECO:0000259" key="3">
    <source>
        <dbReference type="PROSITE" id="PS01124"/>
    </source>
</evidence>
<dbReference type="SUPFAM" id="SSF46689">
    <property type="entry name" value="Homeodomain-like"/>
    <property type="match status" value="1"/>
</dbReference>
<dbReference type="EMBL" id="FR729477">
    <property type="protein sequence ID" value="CBY26804.1"/>
    <property type="molecule type" value="Genomic_DNA"/>
</dbReference>
<dbReference type="GO" id="GO:0043565">
    <property type="term" value="F:sequence-specific DNA binding"/>
    <property type="evidence" value="ECO:0007669"/>
    <property type="project" value="InterPro"/>
</dbReference>
<evidence type="ECO:0000256" key="2">
    <source>
        <dbReference type="ARBA" id="ARBA00023163"/>
    </source>
</evidence>
<gene>
    <name evidence="4" type="ordered locus">Y11_13771</name>
</gene>
<evidence type="ECO:0000256" key="1">
    <source>
        <dbReference type="ARBA" id="ARBA00023015"/>
    </source>
</evidence>
<dbReference type="HOGENOM" id="CLU_3190883_0_0_6"/>
<keyword evidence="2" id="KW-0804">Transcription</keyword>
<name>A0A0H3NU17_YERE1</name>
<reference evidence="4 5" key="1">
    <citation type="journal article" date="2011" name="J. Bacteriol.">
        <title>Complete genome sequence of Yersinia enterocolitica subsp. palearctica serogroup O:3.</title>
        <authorList>
            <person name="Batzilla J."/>
            <person name="Hoper D."/>
            <person name="Antonenka U."/>
            <person name="Heesemann J."/>
            <person name="Rakin A."/>
        </authorList>
    </citation>
    <scope>NUCLEOTIDE SEQUENCE [LARGE SCALE GENOMIC DNA]</scope>
    <source>
        <strain evidence="5">DSM 13030 / CIP 106945 / Y11</strain>
    </source>
</reference>
<evidence type="ECO:0000313" key="4">
    <source>
        <dbReference type="EMBL" id="CBY26804.1"/>
    </source>
</evidence>
<dbReference type="InterPro" id="IPR018060">
    <property type="entry name" value="HTH_AraC"/>
</dbReference>
<feature type="domain" description="HTH araC/xylS-type" evidence="3">
    <location>
        <begin position="1"/>
        <end position="42"/>
    </location>
</feature>
<accession>A0A0H3NU17</accession>
<dbReference type="AlphaFoldDB" id="A0A0H3NU17"/>
<protein>
    <submittedName>
        <fullName evidence="4">Transcriptional regulator, AraC family</fullName>
    </submittedName>
</protein>
<organism evidence="4 5">
    <name type="scientific">Yersinia enterocolitica subsp. palearctica serotype O:3 (strain DSM 13030 / CIP 106945 / Y11)</name>
    <dbReference type="NCBI Taxonomy" id="930944"/>
    <lineage>
        <taxon>Bacteria</taxon>
        <taxon>Pseudomonadati</taxon>
        <taxon>Pseudomonadota</taxon>
        <taxon>Gammaproteobacteria</taxon>
        <taxon>Enterobacterales</taxon>
        <taxon>Yersiniaceae</taxon>
        <taxon>Yersinia</taxon>
    </lineage>
</organism>
<dbReference type="GO" id="GO:0003700">
    <property type="term" value="F:DNA-binding transcription factor activity"/>
    <property type="evidence" value="ECO:0007669"/>
    <property type="project" value="InterPro"/>
</dbReference>
<dbReference type="KEGG" id="yey:Y11_13771"/>
<sequence>MITLCIELLGEIAAQHGYISASRFTSRFQWHFGLTLSRLREAITAP</sequence>
<keyword evidence="1" id="KW-0805">Transcription regulation</keyword>
<dbReference type="PATRIC" id="fig|930944.6.peg.1367"/>